<dbReference type="EMBL" id="SPRC01000011">
    <property type="protein sequence ID" value="TIB81079.1"/>
    <property type="molecule type" value="Genomic_DNA"/>
</dbReference>
<dbReference type="EMBL" id="SPRW01000011">
    <property type="protein sequence ID" value="TIC67729.1"/>
    <property type="molecule type" value="Genomic_DNA"/>
</dbReference>
<dbReference type="EMBL" id="SPRH01000009">
    <property type="protein sequence ID" value="TIC02868.1"/>
    <property type="molecule type" value="Genomic_DNA"/>
</dbReference>
<dbReference type="Pfam" id="PF01849">
    <property type="entry name" value="NAC"/>
    <property type="match status" value="1"/>
</dbReference>
<evidence type="ECO:0000313" key="17">
    <source>
        <dbReference type="EMBL" id="TIC28597.1"/>
    </source>
</evidence>
<evidence type="ECO:0000256" key="2">
    <source>
        <dbReference type="ARBA" id="ARBA00004496"/>
    </source>
</evidence>
<keyword evidence="8" id="KW-0653">Protein transport</keyword>
<evidence type="ECO:0000256" key="4">
    <source>
        <dbReference type="ARBA" id="ARBA00022192"/>
    </source>
</evidence>
<evidence type="ECO:0000256" key="7">
    <source>
        <dbReference type="ARBA" id="ARBA00022491"/>
    </source>
</evidence>
<evidence type="ECO:0000256" key="8">
    <source>
        <dbReference type="ARBA" id="ARBA00022927"/>
    </source>
</evidence>
<dbReference type="FunFam" id="2.20.70.30:FF:000003">
    <property type="entry name" value="Nascent polypeptide-associated complex subunit beta"/>
    <property type="match status" value="1"/>
</dbReference>
<organism evidence="17 22">
    <name type="scientific">Wallemia mellicola</name>
    <dbReference type="NCBI Taxonomy" id="1708541"/>
    <lineage>
        <taxon>Eukaryota</taxon>
        <taxon>Fungi</taxon>
        <taxon>Dikarya</taxon>
        <taxon>Basidiomycota</taxon>
        <taxon>Wallemiomycotina</taxon>
        <taxon>Wallemiomycetes</taxon>
        <taxon>Wallemiales</taxon>
        <taxon>Wallemiaceae</taxon>
        <taxon>Wallemia</taxon>
    </lineage>
</organism>
<comment type="subunit">
    <text evidence="12">Part of the nascent polypeptide-associated complex (NAC).</text>
</comment>
<dbReference type="EMBL" id="SPRX01000010">
    <property type="protein sequence ID" value="TIC67694.1"/>
    <property type="molecule type" value="Genomic_DNA"/>
</dbReference>
<evidence type="ECO:0000256" key="9">
    <source>
        <dbReference type="ARBA" id="ARBA00023015"/>
    </source>
</evidence>
<reference evidence="21 22" key="1">
    <citation type="submission" date="2019-03" db="EMBL/GenBank/DDBJ databases">
        <title>Sequencing 25 genomes of Wallemia mellicola.</title>
        <authorList>
            <person name="Gostincar C."/>
        </authorList>
    </citation>
    <scope>NUCLEOTIDE SEQUENCE [LARGE SCALE GENOMIC DNA]</scope>
    <source>
        <strain evidence="16 23">EXF-1262</strain>
        <strain evidence="19 24">EXF-1274</strain>
        <strain evidence="20 21">EXF-1277</strain>
        <strain evidence="15 25">EXF-6152</strain>
        <strain evidence="18 26">EXF-757</strain>
        <strain evidence="17 22">EXF-8738</strain>
    </source>
</reference>
<dbReference type="GO" id="GO:0005634">
    <property type="term" value="C:nucleus"/>
    <property type="evidence" value="ECO:0007669"/>
    <property type="project" value="UniProtKB-SubCell"/>
</dbReference>
<comment type="subcellular location">
    <subcellularLocation>
        <location evidence="2">Cytoplasm</location>
    </subcellularLocation>
    <subcellularLocation>
        <location evidence="1">Nucleus</location>
    </subcellularLocation>
</comment>
<gene>
    <name evidence="18" type="ORF">E3Q01_01175</name>
    <name evidence="19" type="ORF">E3Q02_01400</name>
    <name evidence="20" type="ORF">E3Q03_01563</name>
    <name evidence="17" type="ORF">E3Q10_03030</name>
    <name evidence="16" type="ORF">E3Q17_01154</name>
    <name evidence="15" type="ORF">E3Q22_01483</name>
</gene>
<sequence>MDLQKLQRMQNASRAASRKGGKNAPRRKQVRKPRSEADDQKIQAALKKINVQHVQGIDEVNMFKEDGNVIHFPKPIVHSAAPANTTAIYGRAQEKELTELVPGILPQLGADSLANLRRLAEQYQQMTQQQQQAALNKAKEQDNGDDDVPDLVENFEDSTNAESKQVD</sequence>
<keyword evidence="7" id="KW-0678">Repressor</keyword>
<dbReference type="Gene3D" id="2.20.70.30">
    <property type="entry name" value="Nascent polypeptide-associated complex domain"/>
    <property type="match status" value="1"/>
</dbReference>
<feature type="compositionally biased region" description="Acidic residues" evidence="13">
    <location>
        <begin position="143"/>
        <end position="156"/>
    </location>
</feature>
<dbReference type="Proteomes" id="UP000309601">
    <property type="component" value="Unassembled WGS sequence"/>
</dbReference>
<proteinExistence type="inferred from homology"/>
<dbReference type="InterPro" id="IPR039370">
    <property type="entry name" value="BTF3"/>
</dbReference>
<dbReference type="Proteomes" id="UP000305362">
    <property type="component" value="Unassembled WGS sequence"/>
</dbReference>
<comment type="caution">
    <text evidence="17">The sequence shown here is derived from an EMBL/GenBank/DDBJ whole genome shotgun (WGS) entry which is preliminary data.</text>
</comment>
<name>A0A4T0PYH5_9BASI</name>
<dbReference type="GO" id="GO:0015031">
    <property type="term" value="P:protein transport"/>
    <property type="evidence" value="ECO:0007669"/>
    <property type="project" value="UniProtKB-KW"/>
</dbReference>
<feature type="region of interest" description="Disordered" evidence="13">
    <location>
        <begin position="1"/>
        <end position="39"/>
    </location>
</feature>
<dbReference type="GO" id="GO:0005737">
    <property type="term" value="C:cytoplasm"/>
    <property type="evidence" value="ECO:0007669"/>
    <property type="project" value="UniProtKB-SubCell"/>
</dbReference>
<accession>A0A4T0PYH5</accession>
<feature type="domain" description="NAC-A/B" evidence="14">
    <location>
        <begin position="36"/>
        <end position="101"/>
    </location>
</feature>
<keyword evidence="10 12" id="KW-0804">Transcription</keyword>
<dbReference type="InterPro" id="IPR002715">
    <property type="entry name" value="Nas_poly-pep-assoc_cplx_dom"/>
</dbReference>
<dbReference type="Proteomes" id="UP000310685">
    <property type="component" value="Unassembled WGS sequence"/>
</dbReference>
<dbReference type="InterPro" id="IPR038187">
    <property type="entry name" value="NAC_A/B_dom_sf"/>
</dbReference>
<evidence type="ECO:0000256" key="5">
    <source>
        <dbReference type="ARBA" id="ARBA00022448"/>
    </source>
</evidence>
<dbReference type="Proteomes" id="UP000305647">
    <property type="component" value="Unassembled WGS sequence"/>
</dbReference>
<keyword evidence="11" id="KW-0539">Nucleus</keyword>
<evidence type="ECO:0000313" key="24">
    <source>
        <dbReference type="Proteomes" id="UP000309601"/>
    </source>
</evidence>
<evidence type="ECO:0000256" key="6">
    <source>
        <dbReference type="ARBA" id="ARBA00022490"/>
    </source>
</evidence>
<evidence type="ECO:0000313" key="21">
    <source>
        <dbReference type="Proteomes" id="UP000305362"/>
    </source>
</evidence>
<dbReference type="AlphaFoldDB" id="A0A4T0PYH5"/>
<dbReference type="CDD" id="cd22055">
    <property type="entry name" value="NAC_BTF3"/>
    <property type="match status" value="1"/>
</dbReference>
<evidence type="ECO:0000313" key="18">
    <source>
        <dbReference type="EMBL" id="TIC67694.1"/>
    </source>
</evidence>
<dbReference type="SMART" id="SM01407">
    <property type="entry name" value="NAC"/>
    <property type="match status" value="1"/>
</dbReference>
<dbReference type="Proteomes" id="UP000310708">
    <property type="component" value="Unassembled WGS sequence"/>
</dbReference>
<keyword evidence="5" id="KW-0813">Transport</keyword>
<dbReference type="Proteomes" id="UP000307169">
    <property type="component" value="Unassembled WGS sequence"/>
</dbReference>
<dbReference type="EMBL" id="SPRO01000036">
    <property type="protein sequence ID" value="TIC28597.1"/>
    <property type="molecule type" value="Genomic_DNA"/>
</dbReference>
<evidence type="ECO:0000256" key="1">
    <source>
        <dbReference type="ARBA" id="ARBA00004123"/>
    </source>
</evidence>
<evidence type="ECO:0000256" key="13">
    <source>
        <dbReference type="SAM" id="MobiDB-lite"/>
    </source>
</evidence>
<dbReference type="PROSITE" id="PS51151">
    <property type="entry name" value="NAC_AB"/>
    <property type="match status" value="1"/>
</dbReference>
<feature type="compositionally biased region" description="Basic residues" evidence="13">
    <location>
        <begin position="16"/>
        <end position="32"/>
    </location>
</feature>
<evidence type="ECO:0000313" key="15">
    <source>
        <dbReference type="EMBL" id="TIB81079.1"/>
    </source>
</evidence>
<evidence type="ECO:0000259" key="14">
    <source>
        <dbReference type="PROSITE" id="PS51151"/>
    </source>
</evidence>
<evidence type="ECO:0000313" key="16">
    <source>
        <dbReference type="EMBL" id="TIC02868.1"/>
    </source>
</evidence>
<evidence type="ECO:0000313" key="23">
    <source>
        <dbReference type="Proteomes" id="UP000307169"/>
    </source>
</evidence>
<feature type="region of interest" description="Disordered" evidence="13">
    <location>
        <begin position="127"/>
        <end position="167"/>
    </location>
</feature>
<evidence type="ECO:0000256" key="12">
    <source>
        <dbReference type="RuleBase" id="RU361272"/>
    </source>
</evidence>
<dbReference type="OrthoDB" id="8033832at2759"/>
<evidence type="ECO:0000313" key="25">
    <source>
        <dbReference type="Proteomes" id="UP000310685"/>
    </source>
</evidence>
<evidence type="ECO:0000256" key="10">
    <source>
        <dbReference type="ARBA" id="ARBA00023163"/>
    </source>
</evidence>
<comment type="similarity">
    <text evidence="3 12">Belongs to the NAC-beta family.</text>
</comment>
<evidence type="ECO:0000313" key="22">
    <source>
        <dbReference type="Proteomes" id="UP000305647"/>
    </source>
</evidence>
<evidence type="ECO:0000313" key="20">
    <source>
        <dbReference type="EMBL" id="TIC68605.1"/>
    </source>
</evidence>
<evidence type="ECO:0000256" key="3">
    <source>
        <dbReference type="ARBA" id="ARBA00005296"/>
    </source>
</evidence>
<protein>
    <recommendedName>
        <fullName evidence="4 12">Nascent polypeptide-associated complex subunit beta</fullName>
    </recommendedName>
</protein>
<feature type="compositionally biased region" description="Polar residues" evidence="13">
    <location>
        <begin position="157"/>
        <end position="167"/>
    </location>
</feature>
<dbReference type="EMBL" id="SPRV01000012">
    <property type="protein sequence ID" value="TIC68605.1"/>
    <property type="molecule type" value="Genomic_DNA"/>
</dbReference>
<keyword evidence="6" id="KW-0963">Cytoplasm</keyword>
<keyword evidence="9 12" id="KW-0805">Transcription regulation</keyword>
<evidence type="ECO:0000256" key="11">
    <source>
        <dbReference type="ARBA" id="ARBA00023242"/>
    </source>
</evidence>
<dbReference type="PANTHER" id="PTHR10351">
    <property type="entry name" value="TRANSCRIPTION FACTOR BTF3 FAMILY MEMBER"/>
    <property type="match status" value="1"/>
</dbReference>
<evidence type="ECO:0000313" key="26">
    <source>
        <dbReference type="Proteomes" id="UP000310708"/>
    </source>
</evidence>
<evidence type="ECO:0000313" key="19">
    <source>
        <dbReference type="EMBL" id="TIC67729.1"/>
    </source>
</evidence>